<keyword evidence="19" id="KW-1185">Reference proteome</keyword>
<dbReference type="Proteomes" id="UP000790347">
    <property type="component" value="Unassembled WGS sequence"/>
</dbReference>
<evidence type="ECO:0000256" key="2">
    <source>
        <dbReference type="ARBA" id="ARBA00004434"/>
    </source>
</evidence>
<comment type="subunit">
    <text evidence="4">Complex I is composed of 45 different subunits.</text>
</comment>
<keyword evidence="14 17" id="KW-0472">Membrane</keyword>
<dbReference type="EMBL" id="ASGP02000001">
    <property type="protein sequence ID" value="KAH9529466.1"/>
    <property type="molecule type" value="Genomic_DNA"/>
</dbReference>
<dbReference type="InterPro" id="IPR019173">
    <property type="entry name" value="NADH_UbQ_OxRdtase_B5_su"/>
</dbReference>
<keyword evidence="10" id="KW-0809">Transit peptide</keyword>
<dbReference type="PANTHER" id="PTHR13178">
    <property type="entry name" value="NADH-UBIQUINONE OXIDOREDUCTASE SGDH SUBUNIT"/>
    <property type="match status" value="1"/>
</dbReference>
<comment type="function">
    <text evidence="1">Accessory subunit of the mitochondrial membrane respiratory chain NADH dehydrogenase (Complex I), that is believed not to be involved in catalysis. Complex I functions in the transfer of electrons from NADH to the respiratory chain. The immediate electron acceptor for the enzyme is believed to be ubiquinone.</text>
</comment>
<organism evidence="18 19">
    <name type="scientific">Dermatophagoides farinae</name>
    <name type="common">American house dust mite</name>
    <dbReference type="NCBI Taxonomy" id="6954"/>
    <lineage>
        <taxon>Eukaryota</taxon>
        <taxon>Metazoa</taxon>
        <taxon>Ecdysozoa</taxon>
        <taxon>Arthropoda</taxon>
        <taxon>Chelicerata</taxon>
        <taxon>Arachnida</taxon>
        <taxon>Acari</taxon>
        <taxon>Acariformes</taxon>
        <taxon>Sarcoptiformes</taxon>
        <taxon>Astigmata</taxon>
        <taxon>Psoroptidia</taxon>
        <taxon>Analgoidea</taxon>
        <taxon>Pyroglyphidae</taxon>
        <taxon>Dermatophagoidinae</taxon>
        <taxon>Dermatophagoides</taxon>
    </lineage>
</organism>
<evidence type="ECO:0000256" key="8">
    <source>
        <dbReference type="ARBA" id="ARBA00022692"/>
    </source>
</evidence>
<dbReference type="AlphaFoldDB" id="A0A922LAH1"/>
<keyword evidence="9" id="KW-0999">Mitochondrion inner membrane</keyword>
<name>A0A922LAH1_DERFA</name>
<keyword evidence="12 17" id="KW-1133">Transmembrane helix</keyword>
<comment type="caution">
    <text evidence="18">The sequence shown here is derived from an EMBL/GenBank/DDBJ whole genome shotgun (WGS) entry which is preliminary data.</text>
</comment>
<evidence type="ECO:0000256" key="3">
    <source>
        <dbReference type="ARBA" id="ARBA00007152"/>
    </source>
</evidence>
<dbReference type="PANTHER" id="PTHR13178:SF0">
    <property type="entry name" value="NADH DEHYDROGENASE [UBIQUINONE] 1 BETA SUBCOMPLEX SUBUNIT 5, MITOCHONDRIAL"/>
    <property type="match status" value="1"/>
</dbReference>
<evidence type="ECO:0000256" key="10">
    <source>
        <dbReference type="ARBA" id="ARBA00022946"/>
    </source>
</evidence>
<evidence type="ECO:0000256" key="12">
    <source>
        <dbReference type="ARBA" id="ARBA00022989"/>
    </source>
</evidence>
<dbReference type="GO" id="GO:0005743">
    <property type="term" value="C:mitochondrial inner membrane"/>
    <property type="evidence" value="ECO:0007669"/>
    <property type="project" value="UniProtKB-SubCell"/>
</dbReference>
<evidence type="ECO:0000256" key="4">
    <source>
        <dbReference type="ARBA" id="ARBA00011533"/>
    </source>
</evidence>
<keyword evidence="6" id="KW-0813">Transport</keyword>
<reference evidence="18" key="2">
    <citation type="journal article" date="2022" name="Res Sq">
        <title>Comparative Genomics Reveals Insights into the Divergent Evolution of Astigmatic Mites and Household Pest Adaptations.</title>
        <authorList>
            <person name="Xiong Q."/>
            <person name="Wan A.T.-Y."/>
            <person name="Liu X.-Y."/>
            <person name="Fung C.S.-H."/>
            <person name="Xiao X."/>
            <person name="Malainual N."/>
            <person name="Hou J."/>
            <person name="Wang L."/>
            <person name="Wang M."/>
            <person name="Yang K."/>
            <person name="Cui Y."/>
            <person name="Leung E."/>
            <person name="Nong W."/>
            <person name="Shin S.-K."/>
            <person name="Au S."/>
            <person name="Jeong K.Y."/>
            <person name="Chew F.T."/>
            <person name="Hui J."/>
            <person name="Leung T.F."/>
            <person name="Tungtrongchitr A."/>
            <person name="Zhong N."/>
            <person name="Liu Z."/>
            <person name="Tsui S."/>
        </authorList>
    </citation>
    <scope>NUCLEOTIDE SEQUENCE</scope>
    <source>
        <strain evidence="18">Derf</strain>
        <tissue evidence="18">Whole organism</tissue>
    </source>
</reference>
<keyword evidence="13" id="KW-0496">Mitochondrion</keyword>
<gene>
    <name evidence="18" type="primary">NDUFB5</name>
    <name evidence="18" type="ORF">DERF_003351</name>
</gene>
<evidence type="ECO:0000256" key="7">
    <source>
        <dbReference type="ARBA" id="ARBA00022660"/>
    </source>
</evidence>
<evidence type="ECO:0000256" key="1">
    <source>
        <dbReference type="ARBA" id="ARBA00003195"/>
    </source>
</evidence>
<evidence type="ECO:0000256" key="9">
    <source>
        <dbReference type="ARBA" id="ARBA00022792"/>
    </source>
</evidence>
<evidence type="ECO:0000256" key="14">
    <source>
        <dbReference type="ARBA" id="ARBA00023136"/>
    </source>
</evidence>
<sequence length="198" mass="23168">MTLLSTLKVLARNGVIRDCQKISVRFSGHGHKMHIQPSRFVWSTFKDYLHFYFMLGAIPLTLITAYANIVVGDAELTDIPEGYTPHHWEYYKVAKIIKVKLSLTYFKFHPITRFFAKYCFLDRALAYESSVSKLAEESEKILIHRVKQQLKMMMAEKADNKAWYYTEVDPAQNRWLLDKFRTIAFKTEGISDRGELDD</sequence>
<evidence type="ECO:0000256" key="15">
    <source>
        <dbReference type="ARBA" id="ARBA00032395"/>
    </source>
</evidence>
<accession>A0A922LAH1</accession>
<comment type="similarity">
    <text evidence="3">Belongs to the complex I NDUFB5 subunit family.</text>
</comment>
<evidence type="ECO:0000256" key="6">
    <source>
        <dbReference type="ARBA" id="ARBA00022448"/>
    </source>
</evidence>
<proteinExistence type="inferred from homology"/>
<evidence type="ECO:0000256" key="17">
    <source>
        <dbReference type="SAM" id="Phobius"/>
    </source>
</evidence>
<evidence type="ECO:0000256" key="16">
    <source>
        <dbReference type="ARBA" id="ARBA00032550"/>
    </source>
</evidence>
<feature type="transmembrane region" description="Helical" evidence="17">
    <location>
        <begin position="49"/>
        <end position="71"/>
    </location>
</feature>
<evidence type="ECO:0000256" key="13">
    <source>
        <dbReference type="ARBA" id="ARBA00023128"/>
    </source>
</evidence>
<keyword evidence="7" id="KW-0679">Respiratory chain</keyword>
<protein>
    <recommendedName>
        <fullName evidence="5">NADH dehydrogenase [ubiquinone] 1 beta subcomplex subunit 5, mitochondrial</fullName>
    </recommendedName>
    <alternativeName>
        <fullName evidence="16">Complex I-SGDH</fullName>
    </alternativeName>
    <alternativeName>
        <fullName evidence="15">NADH-ubiquinone oxidoreductase SGDH subunit</fullName>
    </alternativeName>
</protein>
<dbReference type="Pfam" id="PF09781">
    <property type="entry name" value="NDUF_B5"/>
    <property type="match status" value="2"/>
</dbReference>
<comment type="subcellular location">
    <subcellularLocation>
        <location evidence="2">Mitochondrion inner membrane</location>
        <topology evidence="2">Single-pass membrane protein</topology>
    </subcellularLocation>
</comment>
<reference evidence="18" key="1">
    <citation type="submission" date="2013-05" db="EMBL/GenBank/DDBJ databases">
        <authorList>
            <person name="Yim A.K.Y."/>
            <person name="Chan T.F."/>
            <person name="Ji K.M."/>
            <person name="Liu X.Y."/>
            <person name="Zhou J.W."/>
            <person name="Li R.Q."/>
            <person name="Yang K.Y."/>
            <person name="Li J."/>
            <person name="Li M."/>
            <person name="Law P.T.W."/>
            <person name="Wu Y.L."/>
            <person name="Cai Z.L."/>
            <person name="Qin H."/>
            <person name="Bao Y."/>
            <person name="Leung R.K.K."/>
            <person name="Ng P.K.S."/>
            <person name="Zou J."/>
            <person name="Zhong X.J."/>
            <person name="Ran P.X."/>
            <person name="Zhong N.S."/>
            <person name="Liu Z.G."/>
            <person name="Tsui S.K.W."/>
        </authorList>
    </citation>
    <scope>NUCLEOTIDE SEQUENCE</scope>
    <source>
        <strain evidence="18">Derf</strain>
        <tissue evidence="18">Whole organism</tissue>
    </source>
</reference>
<evidence type="ECO:0000256" key="11">
    <source>
        <dbReference type="ARBA" id="ARBA00022982"/>
    </source>
</evidence>
<evidence type="ECO:0000313" key="18">
    <source>
        <dbReference type="EMBL" id="KAH9529466.1"/>
    </source>
</evidence>
<keyword evidence="8 17" id="KW-0812">Transmembrane</keyword>
<keyword evidence="11" id="KW-0249">Electron transport</keyword>
<evidence type="ECO:0000256" key="5">
    <source>
        <dbReference type="ARBA" id="ARBA00015175"/>
    </source>
</evidence>
<evidence type="ECO:0000313" key="19">
    <source>
        <dbReference type="Proteomes" id="UP000790347"/>
    </source>
</evidence>